<keyword evidence="11 19" id="KW-1133">Transmembrane helix</keyword>
<evidence type="ECO:0000259" key="23">
    <source>
        <dbReference type="PROSITE" id="PS50113"/>
    </source>
</evidence>
<evidence type="ECO:0000259" key="20">
    <source>
        <dbReference type="PROSITE" id="PS50109"/>
    </source>
</evidence>
<dbReference type="KEGG" id="vcw:GJQ55_00285"/>
<dbReference type="SMART" id="SM00388">
    <property type="entry name" value="HisKA"/>
    <property type="match status" value="1"/>
</dbReference>
<evidence type="ECO:0000313" key="26">
    <source>
        <dbReference type="Proteomes" id="UP000596074"/>
    </source>
</evidence>
<dbReference type="NCBIfam" id="TIGR00229">
    <property type="entry name" value="sensory_box"/>
    <property type="match status" value="2"/>
</dbReference>
<keyword evidence="5 17" id="KW-0597">Phosphoprotein</keyword>
<dbReference type="SUPFAM" id="SSF47226">
    <property type="entry name" value="Histidine-containing phosphotransfer domain, HPT domain"/>
    <property type="match status" value="1"/>
</dbReference>
<feature type="domain" description="PAS" evidence="22">
    <location>
        <begin position="437"/>
        <end position="509"/>
    </location>
</feature>
<dbReference type="PRINTS" id="PR00344">
    <property type="entry name" value="BCTRLSENSOR"/>
</dbReference>
<feature type="domain" description="Histidine kinase" evidence="20">
    <location>
        <begin position="582"/>
        <end position="803"/>
    </location>
</feature>
<evidence type="ECO:0000256" key="4">
    <source>
        <dbReference type="ARBA" id="ARBA00022475"/>
    </source>
</evidence>
<dbReference type="InterPro" id="IPR000014">
    <property type="entry name" value="PAS"/>
</dbReference>
<reference evidence="25 26" key="1">
    <citation type="submission" date="2019-11" db="EMBL/GenBank/DDBJ databases">
        <title>Venatorbacter sp. nov. a predator of Campylobacter and other Gram-negative bacteria.</title>
        <authorList>
            <person name="Saeedi A."/>
            <person name="Cummings N.J."/>
            <person name="Connerton I.F."/>
            <person name="Connerton P.L."/>
        </authorList>
    </citation>
    <scope>NUCLEOTIDE SEQUENCE [LARGE SCALE GENOMIC DNA]</scope>
    <source>
        <strain evidence="25">XL5</strain>
    </source>
</reference>
<dbReference type="FunFam" id="3.30.565.10:FF:000010">
    <property type="entry name" value="Sensor histidine kinase RcsC"/>
    <property type="match status" value="1"/>
</dbReference>
<dbReference type="Pfam" id="PF00072">
    <property type="entry name" value="Response_reg"/>
    <property type="match status" value="2"/>
</dbReference>
<accession>A0A9X7YMI4</accession>
<dbReference type="InterPro" id="IPR001610">
    <property type="entry name" value="PAC"/>
</dbReference>
<sequence length="1307" mass="144256">MIGILCPAETGVRLVPRQCATRSCASVSGTVNKTLVLNVRLQRSGNLLTVLVILLLALACLSVGLALVFNREHRDTSQQMHDVLDSLSQLQAATHALTQAVHSYVVTNGENYYQNYLYEKTVSRRAELALQEFVTHSLSSGEMNLLLIIKQQAQQAEHLEMDALLAAREGHWEQAVQLLFGAEYQRASTATVGALQELQTSVRNSTEQRVSVLEYRSQVAGTVALVLVLISLLLVLLVLRGFFFKRVLSPVLQLTGAVHRGAWEEASEHSAQRNDPEEIQELASAIRHTGTVLQQLEAERQRFSDAERWYRQIIEFAPDGMLVVDDQGVVVIANPKAHQQFGYQPGRLIGLRVEELMPAAARERHVQYREAFMRSNAQRAMDSVNGEFRALHADGHEFPVELGLTRLPQIADRLESTCVTVRDITERKQYEHTIADQLEFQRVLLDTLPYPVFFKDSDARYLGFNQAFLEFFGVERESLIGKTVLQFIALPAQERVEYQEANERVLQHGGTYMAEMQIPDATGVVHPVLYSLASYSGSDGRIAGVVGTLIDIAAQKEAQRAQEEARALAEDATRLKSDFLANMSHEIRTPMNVIMGMAHLALSTGLDKRQRNYVEKISTAAQGLLGIINDILDFSKIEAGKMHFERVDFLLEDVLSGLVDLAMLRAQEKDLELLFDINSEVPTGLIGDPLRLSQILNNLLSNAIKFTQRGEIRLSISTEQRQDSQAWLRFDVTDTGIGMNEQQLQQLFQAFTQADSSTSRQFGGTGLGLAISKRLVDLMGGEIGVDSEPGIGSTFWFRVPLGVQERQRELQVDDKDLTDIRILVVDDNASAREIFQTMLQSLHFSADAVADGATALQRLQAACAQGQPYQLLLLDWMMPGMDGVNLLQQLMTALPAEQRPRIVMATAYSRDDLLEQLQDLPVAAVLEKPVTPSGLLDGILQAFGRDGVRRTRKRQRADQSAGARAALRGSHILLVEDNELNQEMTVEILAQAGIHTDVANNGAEALSLVAQRPYDAVLMDCQMPVMDGYEATRRIRAQERFRSLPILAMTANAMEADKERCREAGMDDHITKPLDVQQLFMTLQRWIRNPAAAVTPALPVIDDAPLPHIAGLQLEVALQRLGGNRVLLRKLLQRFHDSQAGVAAQIRSALARAEQEEAVRLAHTLKGLAGNIGAHDLMHLAAELEAALRHQQQDQVPATLAAVETGVAELISALQMHQVAAAADVNSPSGVVVPASVTNGLRELQRLLADDDGAAGEQLAALMPQLEQGGLAEFAAALQQAVDRYDYDQALQQLQRILGSDTTGGEE</sequence>
<dbReference type="CDD" id="cd16922">
    <property type="entry name" value="HATPase_EvgS-ArcB-TorS-like"/>
    <property type="match status" value="1"/>
</dbReference>
<dbReference type="Gene3D" id="1.10.287.130">
    <property type="match status" value="1"/>
</dbReference>
<dbReference type="EMBL" id="CP046056">
    <property type="protein sequence ID" value="QQD23008.1"/>
    <property type="molecule type" value="Genomic_DNA"/>
</dbReference>
<keyword evidence="8" id="KW-0547">Nucleotide-binding</keyword>
<evidence type="ECO:0000313" key="25">
    <source>
        <dbReference type="EMBL" id="QQD23008.1"/>
    </source>
</evidence>
<evidence type="ECO:0000256" key="1">
    <source>
        <dbReference type="ARBA" id="ARBA00000085"/>
    </source>
</evidence>
<dbReference type="PROSITE" id="PS50112">
    <property type="entry name" value="PAS"/>
    <property type="match status" value="2"/>
</dbReference>
<dbReference type="InterPro" id="IPR004358">
    <property type="entry name" value="Sig_transdc_His_kin-like_C"/>
</dbReference>
<feature type="domain" description="PAC" evidence="23">
    <location>
        <begin position="512"/>
        <end position="564"/>
    </location>
</feature>
<dbReference type="SMART" id="SM00387">
    <property type="entry name" value="HATPase_c"/>
    <property type="match status" value="1"/>
</dbReference>
<dbReference type="GO" id="GO:0000155">
    <property type="term" value="F:phosphorelay sensor kinase activity"/>
    <property type="evidence" value="ECO:0007669"/>
    <property type="project" value="InterPro"/>
</dbReference>
<feature type="transmembrane region" description="Helical" evidence="19">
    <location>
        <begin position="219"/>
        <end position="243"/>
    </location>
</feature>
<dbReference type="InterPro" id="IPR003661">
    <property type="entry name" value="HisK_dim/P_dom"/>
</dbReference>
<dbReference type="Pfam" id="PF02518">
    <property type="entry name" value="HATPase_c"/>
    <property type="match status" value="1"/>
</dbReference>
<dbReference type="CDD" id="cd00130">
    <property type="entry name" value="PAS"/>
    <property type="match status" value="2"/>
</dbReference>
<dbReference type="SMART" id="SM00091">
    <property type="entry name" value="PAS"/>
    <property type="match status" value="2"/>
</dbReference>
<dbReference type="PROSITE" id="PS50110">
    <property type="entry name" value="RESPONSE_REGULATORY"/>
    <property type="match status" value="2"/>
</dbReference>
<dbReference type="PROSITE" id="PS50109">
    <property type="entry name" value="HIS_KIN"/>
    <property type="match status" value="1"/>
</dbReference>
<dbReference type="PROSITE" id="PS50113">
    <property type="entry name" value="PAC"/>
    <property type="match status" value="2"/>
</dbReference>
<dbReference type="InterPro" id="IPR036641">
    <property type="entry name" value="HPT_dom_sf"/>
</dbReference>
<feature type="transmembrane region" description="Helical" evidence="19">
    <location>
        <begin position="47"/>
        <end position="69"/>
    </location>
</feature>
<evidence type="ECO:0000256" key="8">
    <source>
        <dbReference type="ARBA" id="ARBA00022741"/>
    </source>
</evidence>
<dbReference type="GO" id="GO:0005524">
    <property type="term" value="F:ATP binding"/>
    <property type="evidence" value="ECO:0007669"/>
    <property type="project" value="UniProtKB-KW"/>
</dbReference>
<dbReference type="CDD" id="cd00082">
    <property type="entry name" value="HisKA"/>
    <property type="match status" value="1"/>
</dbReference>
<feature type="domain" description="PAC" evidence="23">
    <location>
        <begin position="384"/>
        <end position="436"/>
    </location>
</feature>
<keyword evidence="13 19" id="KW-0472">Membrane</keyword>
<keyword evidence="10" id="KW-0067">ATP-binding</keyword>
<dbReference type="SUPFAM" id="SSF47384">
    <property type="entry name" value="Homodimeric domain of signal transducing histidine kinase"/>
    <property type="match status" value="1"/>
</dbReference>
<dbReference type="InterPro" id="IPR001789">
    <property type="entry name" value="Sig_transdc_resp-reg_receiver"/>
</dbReference>
<dbReference type="SUPFAM" id="SSF55874">
    <property type="entry name" value="ATPase domain of HSP90 chaperone/DNA topoisomerase II/histidine kinase"/>
    <property type="match status" value="1"/>
</dbReference>
<evidence type="ECO:0000256" key="17">
    <source>
        <dbReference type="PROSITE-ProRule" id="PRU00169"/>
    </source>
</evidence>
<evidence type="ECO:0000259" key="21">
    <source>
        <dbReference type="PROSITE" id="PS50110"/>
    </source>
</evidence>
<feature type="coiled-coil region" evidence="18">
    <location>
        <begin position="551"/>
        <end position="578"/>
    </location>
</feature>
<keyword evidence="12" id="KW-0902">Two-component regulatory system</keyword>
<dbReference type="InterPro" id="IPR005467">
    <property type="entry name" value="His_kinase_dom"/>
</dbReference>
<dbReference type="Pfam" id="PF01627">
    <property type="entry name" value="Hpt"/>
    <property type="match status" value="1"/>
</dbReference>
<evidence type="ECO:0000256" key="19">
    <source>
        <dbReference type="SAM" id="Phobius"/>
    </source>
</evidence>
<feature type="modified residue" description="4-aspartylphosphate" evidence="17">
    <location>
        <position position="1020"/>
    </location>
</feature>
<dbReference type="SUPFAM" id="SSF52172">
    <property type="entry name" value="CheY-like"/>
    <property type="match status" value="2"/>
</dbReference>
<dbReference type="CDD" id="cd17546">
    <property type="entry name" value="REC_hyHK_CKI1_RcsC-like"/>
    <property type="match status" value="2"/>
</dbReference>
<feature type="domain" description="Response regulatory" evidence="21">
    <location>
        <begin position="821"/>
        <end position="943"/>
    </location>
</feature>
<dbReference type="PANTHER" id="PTHR45339">
    <property type="entry name" value="HYBRID SIGNAL TRANSDUCTION HISTIDINE KINASE J"/>
    <property type="match status" value="1"/>
</dbReference>
<dbReference type="GO" id="GO:0005886">
    <property type="term" value="C:plasma membrane"/>
    <property type="evidence" value="ECO:0007669"/>
    <property type="project" value="UniProtKB-SubCell"/>
</dbReference>
<evidence type="ECO:0000256" key="9">
    <source>
        <dbReference type="ARBA" id="ARBA00022777"/>
    </source>
</evidence>
<dbReference type="InterPro" id="IPR000700">
    <property type="entry name" value="PAS-assoc_C"/>
</dbReference>
<comment type="subunit">
    <text evidence="14">At low DSF concentrations, interacts with RpfF.</text>
</comment>
<keyword evidence="7 19" id="KW-0812">Transmembrane</keyword>
<evidence type="ECO:0000256" key="16">
    <source>
        <dbReference type="PROSITE-ProRule" id="PRU00110"/>
    </source>
</evidence>
<dbReference type="FunFam" id="1.10.287.130:FF:000002">
    <property type="entry name" value="Two-component osmosensing histidine kinase"/>
    <property type="match status" value="1"/>
</dbReference>
<dbReference type="PROSITE" id="PS50894">
    <property type="entry name" value="HPT"/>
    <property type="match status" value="1"/>
</dbReference>
<evidence type="ECO:0000256" key="7">
    <source>
        <dbReference type="ARBA" id="ARBA00022692"/>
    </source>
</evidence>
<evidence type="ECO:0000259" key="22">
    <source>
        <dbReference type="PROSITE" id="PS50112"/>
    </source>
</evidence>
<evidence type="ECO:0000259" key="24">
    <source>
        <dbReference type="PROSITE" id="PS50894"/>
    </source>
</evidence>
<comment type="catalytic activity">
    <reaction evidence="1">
        <text>ATP + protein L-histidine = ADP + protein N-phospho-L-histidine.</text>
        <dbReference type="EC" id="2.7.13.3"/>
    </reaction>
</comment>
<dbReference type="InterPro" id="IPR011006">
    <property type="entry name" value="CheY-like_superfamily"/>
</dbReference>
<evidence type="ECO:0000256" key="3">
    <source>
        <dbReference type="ARBA" id="ARBA00012438"/>
    </source>
</evidence>
<keyword evidence="26" id="KW-1185">Reference proteome</keyword>
<evidence type="ECO:0000256" key="15">
    <source>
        <dbReference type="ARBA" id="ARBA00068150"/>
    </source>
</evidence>
<comment type="subcellular location">
    <subcellularLocation>
        <location evidence="2">Cell membrane</location>
        <topology evidence="2">Multi-pass membrane protein</topology>
    </subcellularLocation>
</comment>
<evidence type="ECO:0000256" key="6">
    <source>
        <dbReference type="ARBA" id="ARBA00022679"/>
    </source>
</evidence>
<dbReference type="InterPro" id="IPR036890">
    <property type="entry name" value="HATPase_C_sf"/>
</dbReference>
<feature type="domain" description="HPt" evidence="24">
    <location>
        <begin position="1124"/>
        <end position="1217"/>
    </location>
</feature>
<name>A0A9X7YMI4_9GAMM</name>
<evidence type="ECO:0000256" key="10">
    <source>
        <dbReference type="ARBA" id="ARBA00022840"/>
    </source>
</evidence>
<dbReference type="SMART" id="SM00086">
    <property type="entry name" value="PAC"/>
    <property type="match status" value="2"/>
</dbReference>
<evidence type="ECO:0000256" key="13">
    <source>
        <dbReference type="ARBA" id="ARBA00023136"/>
    </source>
</evidence>
<dbReference type="Pfam" id="PF08448">
    <property type="entry name" value="PAS_4"/>
    <property type="match status" value="2"/>
</dbReference>
<proteinExistence type="predicted"/>
<evidence type="ECO:0000256" key="11">
    <source>
        <dbReference type="ARBA" id="ARBA00022989"/>
    </source>
</evidence>
<keyword evidence="18" id="KW-0175">Coiled coil</keyword>
<dbReference type="SUPFAM" id="SSF55785">
    <property type="entry name" value="PYP-like sensor domain (PAS domain)"/>
    <property type="match status" value="2"/>
</dbReference>
<protein>
    <recommendedName>
        <fullName evidence="15">Sensory/regulatory protein RpfC</fullName>
        <ecNumber evidence="3">2.7.13.3</ecNumber>
    </recommendedName>
</protein>
<evidence type="ECO:0000256" key="2">
    <source>
        <dbReference type="ARBA" id="ARBA00004651"/>
    </source>
</evidence>
<dbReference type="Proteomes" id="UP000596074">
    <property type="component" value="Chromosome"/>
</dbReference>
<dbReference type="PANTHER" id="PTHR45339:SF1">
    <property type="entry name" value="HYBRID SIGNAL TRANSDUCTION HISTIDINE KINASE J"/>
    <property type="match status" value="1"/>
</dbReference>
<keyword evidence="9" id="KW-0418">Kinase</keyword>
<evidence type="ECO:0000256" key="12">
    <source>
        <dbReference type="ARBA" id="ARBA00023012"/>
    </source>
</evidence>
<gene>
    <name evidence="25" type="ORF">GJQ55_00285</name>
</gene>
<dbReference type="InterPro" id="IPR008207">
    <property type="entry name" value="Sig_transdc_His_kin_Hpt_dom"/>
</dbReference>
<dbReference type="InterPro" id="IPR035965">
    <property type="entry name" value="PAS-like_dom_sf"/>
</dbReference>
<feature type="domain" description="PAS" evidence="22">
    <location>
        <begin position="306"/>
        <end position="350"/>
    </location>
</feature>
<organism evidence="25 26">
    <name type="scientific">Venatoribacter cucullus</name>
    <dbReference type="NCBI Taxonomy" id="2661630"/>
    <lineage>
        <taxon>Bacteria</taxon>
        <taxon>Pseudomonadati</taxon>
        <taxon>Pseudomonadota</taxon>
        <taxon>Gammaproteobacteria</taxon>
        <taxon>Oceanospirillales</taxon>
        <taxon>Oceanospirillaceae</taxon>
        <taxon>Venatoribacter</taxon>
    </lineage>
</organism>
<dbReference type="InterPro" id="IPR003594">
    <property type="entry name" value="HATPase_dom"/>
</dbReference>
<dbReference type="CDD" id="cd00088">
    <property type="entry name" value="HPT"/>
    <property type="match status" value="1"/>
</dbReference>
<keyword evidence="6" id="KW-0808">Transferase</keyword>
<dbReference type="Gene3D" id="3.30.450.20">
    <property type="entry name" value="PAS domain"/>
    <property type="match status" value="2"/>
</dbReference>
<dbReference type="Gene3D" id="1.20.120.160">
    <property type="entry name" value="HPT domain"/>
    <property type="match status" value="1"/>
</dbReference>
<keyword evidence="4" id="KW-1003">Cell membrane</keyword>
<dbReference type="Pfam" id="PF00512">
    <property type="entry name" value="HisKA"/>
    <property type="match status" value="1"/>
</dbReference>
<dbReference type="InterPro" id="IPR036097">
    <property type="entry name" value="HisK_dim/P_sf"/>
</dbReference>
<feature type="domain" description="Response regulatory" evidence="21">
    <location>
        <begin position="971"/>
        <end position="1087"/>
    </location>
</feature>
<feature type="modified residue" description="4-aspartylphosphate" evidence="17">
    <location>
        <position position="875"/>
    </location>
</feature>
<evidence type="ECO:0000256" key="5">
    <source>
        <dbReference type="ARBA" id="ARBA00022553"/>
    </source>
</evidence>
<dbReference type="InterPro" id="IPR013656">
    <property type="entry name" value="PAS_4"/>
</dbReference>
<dbReference type="EC" id="2.7.13.3" evidence="3"/>
<dbReference type="Gene3D" id="3.40.50.2300">
    <property type="match status" value="2"/>
</dbReference>
<evidence type="ECO:0000256" key="14">
    <source>
        <dbReference type="ARBA" id="ARBA00064003"/>
    </source>
</evidence>
<dbReference type="SMART" id="SM00448">
    <property type="entry name" value="REC"/>
    <property type="match status" value="2"/>
</dbReference>
<evidence type="ECO:0000256" key="18">
    <source>
        <dbReference type="SAM" id="Coils"/>
    </source>
</evidence>
<feature type="modified residue" description="Phosphohistidine" evidence="16">
    <location>
        <position position="1163"/>
    </location>
</feature>
<dbReference type="Gene3D" id="3.30.565.10">
    <property type="entry name" value="Histidine kinase-like ATPase, C-terminal domain"/>
    <property type="match status" value="1"/>
</dbReference>